<keyword evidence="1" id="KW-0812">Transmembrane</keyword>
<accession>A0A1Y6ENU5</accession>
<dbReference type="AlphaFoldDB" id="A0A1Y6ENU5"/>
<keyword evidence="3" id="KW-1185">Reference proteome</keyword>
<dbReference type="Proteomes" id="UP000194420">
    <property type="component" value="Unassembled WGS sequence"/>
</dbReference>
<reference evidence="3" key="1">
    <citation type="submission" date="2017-04" db="EMBL/GenBank/DDBJ databases">
        <authorList>
            <person name="Varghese N."/>
            <person name="Submissions S."/>
        </authorList>
    </citation>
    <scope>NUCLEOTIDE SEQUENCE [LARGE SCALE GENOMIC DNA]</scope>
</reference>
<organism evidence="2 3">
    <name type="scientific">Altererythrobacter xiamenensis</name>
    <dbReference type="NCBI Taxonomy" id="1316679"/>
    <lineage>
        <taxon>Bacteria</taxon>
        <taxon>Pseudomonadati</taxon>
        <taxon>Pseudomonadota</taxon>
        <taxon>Alphaproteobacteria</taxon>
        <taxon>Sphingomonadales</taxon>
        <taxon>Erythrobacteraceae</taxon>
        <taxon>Altererythrobacter</taxon>
    </lineage>
</organism>
<sequence length="74" mass="8022">MVIVTLVKPSLPIWPIIGVNWLLFMAVTCLVGSHVSLSGQRREMSRANQNIWRVVILAFSGSGFIAIANGATIV</sequence>
<proteinExistence type="predicted"/>
<evidence type="ECO:0000313" key="2">
    <source>
        <dbReference type="EMBL" id="SMQ64328.1"/>
    </source>
</evidence>
<evidence type="ECO:0000313" key="3">
    <source>
        <dbReference type="Proteomes" id="UP000194420"/>
    </source>
</evidence>
<gene>
    <name evidence="2" type="ORF">SAMN06297468_0992</name>
</gene>
<feature type="transmembrane region" description="Helical" evidence="1">
    <location>
        <begin position="12"/>
        <end position="31"/>
    </location>
</feature>
<protein>
    <submittedName>
        <fullName evidence="2">Uncharacterized protein</fullName>
    </submittedName>
</protein>
<feature type="transmembrane region" description="Helical" evidence="1">
    <location>
        <begin position="51"/>
        <end position="73"/>
    </location>
</feature>
<evidence type="ECO:0000256" key="1">
    <source>
        <dbReference type="SAM" id="Phobius"/>
    </source>
</evidence>
<keyword evidence="1" id="KW-0472">Membrane</keyword>
<name>A0A1Y6ENU5_9SPHN</name>
<dbReference type="EMBL" id="FXWG01000001">
    <property type="protein sequence ID" value="SMQ64328.1"/>
    <property type="molecule type" value="Genomic_DNA"/>
</dbReference>
<keyword evidence="1" id="KW-1133">Transmembrane helix</keyword>